<accession>A0ABV5YES5</accession>
<feature type="signal peptide" evidence="4">
    <location>
        <begin position="1"/>
        <end position="22"/>
    </location>
</feature>
<protein>
    <submittedName>
        <fullName evidence="6">Chaplin family protein</fullName>
    </submittedName>
</protein>
<comment type="caution">
    <text evidence="6">The sequence shown here is derived from an EMBL/GenBank/DDBJ whole genome shotgun (WGS) entry which is preliminary data.</text>
</comment>
<evidence type="ECO:0000256" key="2">
    <source>
        <dbReference type="ARBA" id="ARBA00022889"/>
    </source>
</evidence>
<dbReference type="RefSeq" id="WP_378201375.1">
    <property type="nucleotide sequence ID" value="NZ_JBHLZP010000093.1"/>
</dbReference>
<keyword evidence="7" id="KW-1185">Reference proteome</keyword>
<feature type="chain" id="PRO_5046594343" evidence="4">
    <location>
        <begin position="23"/>
        <end position="283"/>
    </location>
</feature>
<name>A0ABV5YES5_9ACTN</name>
<dbReference type="EMBL" id="JBHLZP010000093">
    <property type="protein sequence ID" value="MFB9833540.1"/>
    <property type="molecule type" value="Genomic_DNA"/>
</dbReference>
<feature type="domain" description="Chaplin" evidence="5">
    <location>
        <begin position="89"/>
        <end position="129"/>
    </location>
</feature>
<sequence>MRKWAKGAAGATLLTASFVAFGAVPALADGTNGDGSILGGNQVNAPISVPVNISGNSVAALGHAVAGSQGGAAVNGYRASGGHRHTSGRGSIGGGNQINAPITAPINACGNAVAAIGGSLAGCRGGAAVSGYRLGGGHSHTSGHHSILGGNQVNAPITAPVNICGNSAAVIGDALAGCRGGAGVAPSAYRISGGGRTSGRHSILGGNQVNAPITAPVNVCGNAIGNALAAGCRGGAVVSGPGGYHGFHGRTSGAYSIGGGNQVNAPITAPVNVCGNAIGNALA</sequence>
<evidence type="ECO:0000313" key="6">
    <source>
        <dbReference type="EMBL" id="MFB9833540.1"/>
    </source>
</evidence>
<keyword evidence="2" id="KW-0130">Cell adhesion</keyword>
<proteinExistence type="predicted"/>
<evidence type="ECO:0000256" key="4">
    <source>
        <dbReference type="SAM" id="SignalP"/>
    </source>
</evidence>
<keyword evidence="1" id="KW-0964">Secreted</keyword>
<evidence type="ECO:0000259" key="5">
    <source>
        <dbReference type="PROSITE" id="PS51884"/>
    </source>
</evidence>
<dbReference type="PROSITE" id="PS51884">
    <property type="entry name" value="CHAPLIN"/>
    <property type="match status" value="5"/>
</dbReference>
<keyword evidence="1" id="KW-0134">Cell wall</keyword>
<dbReference type="InterPro" id="IPR005528">
    <property type="entry name" value="ChpA-H"/>
</dbReference>
<keyword evidence="3" id="KW-0034">Amyloid</keyword>
<gene>
    <name evidence="6" type="ORF">ACFFNX_15220</name>
</gene>
<evidence type="ECO:0000256" key="1">
    <source>
        <dbReference type="ARBA" id="ARBA00022512"/>
    </source>
</evidence>
<reference evidence="6 7" key="1">
    <citation type="submission" date="2024-09" db="EMBL/GenBank/DDBJ databases">
        <authorList>
            <person name="Sun Q."/>
            <person name="Mori K."/>
        </authorList>
    </citation>
    <scope>NUCLEOTIDE SEQUENCE [LARGE SCALE GENOMIC DNA]</scope>
    <source>
        <strain evidence="6 7">TBRC 0563</strain>
    </source>
</reference>
<dbReference type="Pfam" id="PF03777">
    <property type="entry name" value="ChpA-C"/>
    <property type="match status" value="5"/>
</dbReference>
<feature type="non-terminal residue" evidence="6">
    <location>
        <position position="283"/>
    </location>
</feature>
<organism evidence="6 7">
    <name type="scientific">Actinoallomurus acaciae</name>
    <dbReference type="NCBI Taxonomy" id="502577"/>
    <lineage>
        <taxon>Bacteria</taxon>
        <taxon>Bacillati</taxon>
        <taxon>Actinomycetota</taxon>
        <taxon>Actinomycetes</taxon>
        <taxon>Streptosporangiales</taxon>
        <taxon>Thermomonosporaceae</taxon>
        <taxon>Actinoallomurus</taxon>
    </lineage>
</organism>
<feature type="domain" description="Chaplin" evidence="5">
    <location>
        <begin position="254"/>
        <end position="283"/>
    </location>
</feature>
<evidence type="ECO:0000313" key="7">
    <source>
        <dbReference type="Proteomes" id="UP001589627"/>
    </source>
</evidence>
<feature type="domain" description="Chaplin" evidence="5">
    <location>
        <begin position="144"/>
        <end position="184"/>
    </location>
</feature>
<keyword evidence="4" id="KW-0732">Signal</keyword>
<evidence type="ECO:0000256" key="3">
    <source>
        <dbReference type="ARBA" id="ARBA00023087"/>
    </source>
</evidence>
<dbReference type="Proteomes" id="UP001589627">
    <property type="component" value="Unassembled WGS sequence"/>
</dbReference>
<feature type="domain" description="Chaplin" evidence="5">
    <location>
        <begin position="34"/>
        <end position="74"/>
    </location>
</feature>
<feature type="domain" description="Chaplin" evidence="5">
    <location>
        <begin position="200"/>
        <end position="240"/>
    </location>
</feature>